<evidence type="ECO:0000313" key="2">
    <source>
        <dbReference type="Proteomes" id="UP000570851"/>
    </source>
</evidence>
<gene>
    <name evidence="1" type="ORF">GNE12_12395</name>
</gene>
<dbReference type="Proteomes" id="UP000570851">
    <property type="component" value="Unassembled WGS sequence"/>
</dbReference>
<organism evidence="1 2">
    <name type="scientific">Trichormus variabilis N2B</name>
    <dbReference type="NCBI Taxonomy" id="2681315"/>
    <lineage>
        <taxon>Bacteria</taxon>
        <taxon>Bacillati</taxon>
        <taxon>Cyanobacteriota</taxon>
        <taxon>Cyanophyceae</taxon>
        <taxon>Nostocales</taxon>
        <taxon>Nostocaceae</taxon>
        <taxon>Trichormus</taxon>
    </lineage>
</organism>
<dbReference type="EMBL" id="JACKZP010000040">
    <property type="protein sequence ID" value="MBC1302713.1"/>
    <property type="molecule type" value="Genomic_DNA"/>
</dbReference>
<proteinExistence type="predicted"/>
<protein>
    <submittedName>
        <fullName evidence="1">Uncharacterized protein</fullName>
    </submittedName>
</protein>
<accession>A0ABR6S8I1</accession>
<evidence type="ECO:0000313" key="1">
    <source>
        <dbReference type="EMBL" id="MBC1302713.1"/>
    </source>
</evidence>
<name>A0ABR6S8I1_ANAVA</name>
<keyword evidence="2" id="KW-1185">Reference proteome</keyword>
<dbReference type="RefSeq" id="WP_013036439.1">
    <property type="nucleotide sequence ID" value="NZ_JACKZP010000040.1"/>
</dbReference>
<dbReference type="GeneID" id="58725266"/>
<sequence>MTLKVGENAFHKGLGREILITGEFSTHYQCKDGGTVINASKVEGVDLIQPRTFEVLDGGKEGETIEKININQVSASSLGKALRGVGQLSARKIMERKPEGGYVGLEQLKTLNADLNINWEAVLPHVEF</sequence>
<reference evidence="1 2" key="1">
    <citation type="submission" date="2019-11" db="EMBL/GenBank/DDBJ databases">
        <title>Comparison of genomes from free-living endosymbiotic cyanobacteria isolated from Azolla.</title>
        <authorList>
            <person name="Thiel T."/>
            <person name="Pratte B."/>
        </authorList>
    </citation>
    <scope>NUCLEOTIDE SEQUENCE [LARGE SCALE GENOMIC DNA]</scope>
    <source>
        <strain evidence="1 2">N2B</strain>
    </source>
</reference>
<comment type="caution">
    <text evidence="1">The sequence shown here is derived from an EMBL/GenBank/DDBJ whole genome shotgun (WGS) entry which is preliminary data.</text>
</comment>